<comment type="caution">
    <text evidence="1">The sequence shown here is derived from an EMBL/GenBank/DDBJ whole genome shotgun (WGS) entry which is preliminary data.</text>
</comment>
<sequence>MNGCINRQGSLLYAFLLISFPSVLLSSLRLLGQLDETETAFDDFWERHRTKLEQCLQLRHFEQHFREVRAQLDVTSERLSGFSEVSDVLDRALTLASEGDRLIENSHYAEDSIRPKCSELRGVCEEISSTLRSKKNLLLRAMELHHALEKASRWCEEGIFLLASQPVDRCQSQDGAEAALQELERYLDTAPLHTLTDRGAIFCQYEATLTAQLRDQVERVFQKQSSVQEMFEKRRISLKKLAAKQTRPVQPVAPRPEVKSPLSSPNQQRKERRYSADNAICKKVESPIHNGGTRHASLSEEEENLAVLRRHVMNELLETERAYVEELLCVLEGYAAEMDNPAMAHLIPSTLLSKKDVLFGNMSEIYQFHKRTFLKELEAYTDCPELVGRCFLERMKDLQIYEAYCQNKPRSESLWRQCSDCAFFQECQKKLEHKLGLDSYLLKPVQRITKYQLLLKELLKYSKGCDGCDDLQEALSSILGILKAVNDSMHLIAITGYEGNLSELGRLLMQGSFSVWTEHKKGHAKVKDLARFKPMQRHLFLHEKALLFCKRREENGEGYEKAPSYSFKHSLSMSAVGITENAKGDNKKFEIWCNSRDEVFIVQAPTPEIKTAWVNEIRKVLTQQLKACREASQQKSSDSVSPSPTSNNSSLSPFRSGGQKNQKKQQQQEEKKAEASPTSEVNSSSPKHKDEPVTSPTTDRSSVAKKRFTLQGFSNLKSPKGSAMSPEHNSKRHLVKSDPTPFGFKEPAPHVSLSRVKWMSASSLLQSKRRGWNKASLSVDASEENDGYSSGEDPMNSDPEEEVGKKLAPGKYTVVADCEKAGPQELSVKSGDMVQLIREGEEGQWFVKNLRSSKEGWVAAANLLSLISESKSSQSLSSSDGSVSGNLSTSSSCSETYTSFSDIKP</sequence>
<organism evidence="1 2">
    <name type="scientific">Nibea albiflora</name>
    <name type="common">Yellow drum</name>
    <name type="synonym">Corvina albiflora</name>
    <dbReference type="NCBI Taxonomy" id="240163"/>
    <lineage>
        <taxon>Eukaryota</taxon>
        <taxon>Metazoa</taxon>
        <taxon>Chordata</taxon>
        <taxon>Craniata</taxon>
        <taxon>Vertebrata</taxon>
        <taxon>Euteleostomi</taxon>
        <taxon>Actinopterygii</taxon>
        <taxon>Neopterygii</taxon>
        <taxon>Teleostei</taxon>
        <taxon>Neoteleostei</taxon>
        <taxon>Acanthomorphata</taxon>
        <taxon>Eupercaria</taxon>
        <taxon>Sciaenidae</taxon>
        <taxon>Nibea</taxon>
    </lineage>
</organism>
<dbReference type="Proteomes" id="UP000805704">
    <property type="component" value="Chromosome 24"/>
</dbReference>
<reference evidence="1" key="1">
    <citation type="submission" date="2020-04" db="EMBL/GenBank/DDBJ databases">
        <title>A chromosome-scale assembly and high-density genetic map of the yellow drum (Nibea albiflora) genome.</title>
        <authorList>
            <person name="Xu D."/>
            <person name="Zhang W."/>
            <person name="Chen R."/>
            <person name="Tan P."/>
            <person name="Wang L."/>
            <person name="Song H."/>
            <person name="Tian L."/>
            <person name="Zhu Q."/>
            <person name="Wang B."/>
        </authorList>
    </citation>
    <scope>NUCLEOTIDE SEQUENCE</scope>
    <source>
        <strain evidence="1">ZJHYS-2018</strain>
    </source>
</reference>
<keyword evidence="2" id="KW-1185">Reference proteome</keyword>
<protein>
    <submittedName>
        <fullName evidence="1">Guanine nucleotide exchange factor DBS</fullName>
    </submittedName>
</protein>
<accession>A0ACB7ERM5</accession>
<evidence type="ECO:0000313" key="1">
    <source>
        <dbReference type="EMBL" id="KAG8004501.1"/>
    </source>
</evidence>
<proteinExistence type="predicted"/>
<evidence type="ECO:0000313" key="2">
    <source>
        <dbReference type="Proteomes" id="UP000805704"/>
    </source>
</evidence>
<name>A0ACB7ERM5_NIBAL</name>
<gene>
    <name evidence="1" type="primary">MCF2L.2</name>
    <name evidence="1" type="ORF">GBF38_008754</name>
</gene>
<dbReference type="EMBL" id="CM024812">
    <property type="protein sequence ID" value="KAG8004501.1"/>
    <property type="molecule type" value="Genomic_DNA"/>
</dbReference>